<dbReference type="GO" id="GO:0008270">
    <property type="term" value="F:zinc ion binding"/>
    <property type="evidence" value="ECO:0007669"/>
    <property type="project" value="InterPro"/>
</dbReference>
<reference evidence="7" key="1">
    <citation type="journal article" date="2013" name="Mol. Phylogenet. Evol.">
        <title>Deep metazoan phylogeny: When different genes tell different stories.</title>
        <authorList>
            <person name="Nosenko T."/>
            <person name="Schreiber F."/>
            <person name="Adamska M."/>
            <person name="Adamski M."/>
            <person name="Eitel M."/>
            <person name="Hammel J."/>
            <person name="Maldonado M."/>
            <person name="Muller W.E."/>
            <person name="Nickel M."/>
            <person name="Schierwater B."/>
            <person name="Vacelet J."/>
            <person name="Wiens M."/>
            <person name="Worheide G."/>
        </authorList>
    </citation>
    <scope>NUCLEOTIDE SEQUENCE</scope>
</reference>
<dbReference type="Pfam" id="PF00253">
    <property type="entry name" value="Ribosomal_S14"/>
    <property type="match status" value="1"/>
</dbReference>
<dbReference type="EMBL" id="KC465352">
    <property type="protein sequence ID" value="AGH70212.1"/>
    <property type="molecule type" value="mRNA"/>
</dbReference>
<dbReference type="InterPro" id="IPR001209">
    <property type="entry name" value="Ribosomal_uS14"/>
</dbReference>
<dbReference type="FunFam" id="4.10.830.10:FF:000002">
    <property type="entry name" value="40S ribosomal protein S29"/>
    <property type="match status" value="1"/>
</dbReference>
<evidence type="ECO:0000256" key="4">
    <source>
        <dbReference type="ARBA" id="ARBA00023274"/>
    </source>
</evidence>
<organism evidence="7">
    <name type="scientific">Placozoa sp. H4</name>
    <dbReference type="NCBI Taxonomy" id="1034858"/>
    <lineage>
        <taxon>Eukaryota</taxon>
        <taxon>Metazoa</taxon>
        <taxon>Placozoa</taxon>
    </lineage>
</organism>
<evidence type="ECO:0000313" key="7">
    <source>
        <dbReference type="EMBL" id="AGH70212.1"/>
    </source>
</evidence>
<dbReference type="InterPro" id="IPR043140">
    <property type="entry name" value="Ribosomal_uS14_sf"/>
</dbReference>
<dbReference type="GO" id="GO:0022627">
    <property type="term" value="C:cytosolic small ribosomal subunit"/>
    <property type="evidence" value="ECO:0007669"/>
    <property type="project" value="TreeGrafter"/>
</dbReference>
<evidence type="ECO:0000256" key="5">
    <source>
        <dbReference type="ARBA" id="ARBA00035167"/>
    </source>
</evidence>
<evidence type="ECO:0000256" key="6">
    <source>
        <dbReference type="ARBA" id="ARBA00035455"/>
    </source>
</evidence>
<keyword evidence="3 7" id="KW-0689">Ribosomal protein</keyword>
<evidence type="ECO:0000256" key="3">
    <source>
        <dbReference type="ARBA" id="ARBA00022980"/>
    </source>
</evidence>
<dbReference type="GO" id="GO:0003735">
    <property type="term" value="F:structural constituent of ribosome"/>
    <property type="evidence" value="ECO:0007669"/>
    <property type="project" value="InterPro"/>
</dbReference>
<comment type="similarity">
    <text evidence="1">Belongs to the universal ribosomal protein uS14 family.</text>
</comment>
<comment type="subunit">
    <text evidence="2">Component of the 40S small ribosomal subunit.</text>
</comment>
<accession>M4TAL8</accession>
<gene>
    <name evidence="7" type="primary">Rps29</name>
</gene>
<protein>
    <recommendedName>
        <fullName evidence="5">Small ribosomal subunit protein uS14</fullName>
    </recommendedName>
    <alternativeName>
        <fullName evidence="6">40S ribosomal protein S29</fullName>
    </alternativeName>
</protein>
<name>M4TAL8_9METZ</name>
<dbReference type="InterPro" id="IPR039744">
    <property type="entry name" value="RIbosomal_uS14_euk_arc"/>
</dbReference>
<evidence type="ECO:0000256" key="1">
    <source>
        <dbReference type="ARBA" id="ARBA00009083"/>
    </source>
</evidence>
<dbReference type="GO" id="GO:0002181">
    <property type="term" value="P:cytoplasmic translation"/>
    <property type="evidence" value="ECO:0007669"/>
    <property type="project" value="TreeGrafter"/>
</dbReference>
<proteinExistence type="evidence at transcript level"/>
<keyword evidence="4" id="KW-0687">Ribonucleoprotein</keyword>
<dbReference type="PANTHER" id="PTHR12010:SF2">
    <property type="entry name" value="40S RIBOSOMAL PROTEIN S29"/>
    <property type="match status" value="1"/>
</dbReference>
<dbReference type="NCBIfam" id="NF004424">
    <property type="entry name" value="PRK05766.1"/>
    <property type="match status" value="1"/>
</dbReference>
<dbReference type="PANTHER" id="PTHR12010">
    <property type="entry name" value="40S RIBOSOMAL PROTEIN S29"/>
    <property type="match status" value="1"/>
</dbReference>
<evidence type="ECO:0000256" key="2">
    <source>
        <dbReference type="ARBA" id="ARBA00011542"/>
    </source>
</evidence>
<dbReference type="Gene3D" id="4.10.830.10">
    <property type="entry name" value="30s Ribosomal Protein S14, Chain N"/>
    <property type="match status" value="1"/>
</dbReference>
<dbReference type="AlphaFoldDB" id="M4TAL8"/>
<sequence>MGHRNIWYSHPRKFGPGSRGCRVTGNHHGIIRKYGLNVQRQWFREHALEIGFKKLN</sequence>